<reference evidence="2" key="1">
    <citation type="journal article" date="2019" name="Int. J. Syst. Evol. Microbiol.">
        <title>The Global Catalogue of Microorganisms (GCM) 10K type strain sequencing project: providing services to taxonomists for standard genome sequencing and annotation.</title>
        <authorList>
            <consortium name="The Broad Institute Genomics Platform"/>
            <consortium name="The Broad Institute Genome Sequencing Center for Infectious Disease"/>
            <person name="Wu L."/>
            <person name="Ma J."/>
        </authorList>
    </citation>
    <scope>NUCLEOTIDE SEQUENCE [LARGE SCALE GENOMIC DNA]</scope>
    <source>
        <strain evidence="2">CGMCC 1.12791</strain>
    </source>
</reference>
<dbReference type="Proteomes" id="UP000597341">
    <property type="component" value="Unassembled WGS sequence"/>
</dbReference>
<comment type="caution">
    <text evidence="1">The sequence shown here is derived from an EMBL/GenBank/DDBJ whole genome shotgun (WGS) entry which is preliminary data.</text>
</comment>
<proteinExistence type="predicted"/>
<dbReference type="RefSeq" id="WP_191279885.1">
    <property type="nucleotide sequence ID" value="NZ_BNAD01000007.1"/>
</dbReference>
<name>A0ABQ3HMQ0_9ACTN</name>
<protein>
    <recommendedName>
        <fullName evidence="3">Restriction endonuclease</fullName>
    </recommendedName>
</protein>
<gene>
    <name evidence="1" type="ORF">GCM10011376_25590</name>
</gene>
<evidence type="ECO:0000313" key="1">
    <source>
        <dbReference type="EMBL" id="GHE17949.1"/>
    </source>
</evidence>
<evidence type="ECO:0008006" key="3">
    <source>
        <dbReference type="Google" id="ProtNLM"/>
    </source>
</evidence>
<keyword evidence="2" id="KW-1185">Reference proteome</keyword>
<organism evidence="1 2">
    <name type="scientific">Nocardioides flavus</name>
    <name type="common">ex Wang et al. 2016</name>
    <dbReference type="NCBI Taxonomy" id="2058780"/>
    <lineage>
        <taxon>Bacteria</taxon>
        <taxon>Bacillati</taxon>
        <taxon>Actinomycetota</taxon>
        <taxon>Actinomycetes</taxon>
        <taxon>Propionibacteriales</taxon>
        <taxon>Nocardioidaceae</taxon>
        <taxon>Nocardioides</taxon>
    </lineage>
</organism>
<accession>A0ABQ3HMQ0</accession>
<sequence length="270" mass="28784">MAAIDLPFGWDRPYRYGQAFAALSLGEPGTEELFNTALTHGLLAIAAATIDGHPARVPGRQPSASVLLRDLVGAFGEADGVCLVPNGAADVPNPFGVFGDDYKPPVETVVRTGLLAEALKVADAARHGSGPKGELTEQHVAALEDLDAHPALRSIGDARRDRDWSDGTAADSQELGRAADYLEFLPEDEIERRVEQAPSSPAAPDYFDAAAIQACPVCGYETLIPTGGDEMGYGITAGTCFVCSYTRSEDAAHDLQSSAEFRRLWERDHD</sequence>
<evidence type="ECO:0000313" key="2">
    <source>
        <dbReference type="Proteomes" id="UP000597341"/>
    </source>
</evidence>
<dbReference type="EMBL" id="BNAD01000007">
    <property type="protein sequence ID" value="GHE17949.1"/>
    <property type="molecule type" value="Genomic_DNA"/>
</dbReference>